<dbReference type="EMBL" id="HBGK01039763">
    <property type="protein sequence ID" value="CAD9299033.1"/>
    <property type="molecule type" value="Transcribed_RNA"/>
</dbReference>
<accession>A0A7S1YGQ3</accession>
<proteinExistence type="predicted"/>
<reference evidence="1" key="1">
    <citation type="submission" date="2021-01" db="EMBL/GenBank/DDBJ databases">
        <authorList>
            <person name="Corre E."/>
            <person name="Pelletier E."/>
            <person name="Niang G."/>
            <person name="Scheremetjew M."/>
            <person name="Finn R."/>
            <person name="Kale V."/>
            <person name="Holt S."/>
            <person name="Cochrane G."/>
            <person name="Meng A."/>
            <person name="Brown T."/>
            <person name="Cohen L."/>
        </authorList>
    </citation>
    <scope>NUCLEOTIDE SEQUENCE</scope>
    <source>
        <strain evidence="1">CCMP 410</strain>
    </source>
</reference>
<protein>
    <submittedName>
        <fullName evidence="1">Uncharacterized protein</fullName>
    </submittedName>
</protein>
<dbReference type="AlphaFoldDB" id="A0A7S1YGQ3"/>
<sequence length="335" mass="35876">MTYTTQRKALHACVAATAFAASMSGSDAFAPSTKPRSAATARNMFALDGAGSGSSMVELLTTTAFVPSLPSSVSPAATVASALSDPFVESELLTDAAHVALDMTSLLGSSMVVLKIAVVVGRLFSIGADWLPDHTILPEELVFQTGMLAAGCVSLASSILPMAKAAAHTSSTPLRDGKMFKLLWKPLGLSWLQSKMLWSQGIVQWREVAAGTVLDSSKMYGLWSGHVDVVSSSEPNRVIHSLERTAGGQASNHLLWANEHLLAHTLKTTTRTTQEPSHLRAATTSRVLEFDTTKLAEALKVDPSMDTPFRHLLLQSMQDKLHLALEAQQRNQQQV</sequence>
<gene>
    <name evidence="1" type="ORF">GOCE00092_LOCUS20742</name>
</gene>
<evidence type="ECO:0000313" key="1">
    <source>
        <dbReference type="EMBL" id="CAD9299033.1"/>
    </source>
</evidence>
<name>A0A7S1YGQ3_9STRA</name>
<organism evidence="1">
    <name type="scientific">Grammatophora oceanica</name>
    <dbReference type="NCBI Taxonomy" id="210454"/>
    <lineage>
        <taxon>Eukaryota</taxon>
        <taxon>Sar</taxon>
        <taxon>Stramenopiles</taxon>
        <taxon>Ochrophyta</taxon>
        <taxon>Bacillariophyta</taxon>
        <taxon>Fragilariophyceae</taxon>
        <taxon>Fragilariophycidae</taxon>
        <taxon>Rhabdonematales</taxon>
        <taxon>Grammatophoraceae</taxon>
        <taxon>Grammatophora</taxon>
    </lineage>
</organism>